<gene>
    <name evidence="6 8" type="primary">nusB</name>
    <name evidence="8" type="ORF">CJ205_00590</name>
</gene>
<evidence type="ECO:0000256" key="3">
    <source>
        <dbReference type="ARBA" id="ARBA00022884"/>
    </source>
</evidence>
<dbReference type="InterPro" id="IPR011605">
    <property type="entry name" value="NusB_fam"/>
</dbReference>
<evidence type="ECO:0000313" key="9">
    <source>
        <dbReference type="Proteomes" id="UP000235682"/>
    </source>
</evidence>
<keyword evidence="4 6" id="KW-0805">Transcription regulation</keyword>
<comment type="similarity">
    <text evidence="1 6">Belongs to the NusB family.</text>
</comment>
<dbReference type="GO" id="GO:0031564">
    <property type="term" value="P:transcription antitermination"/>
    <property type="evidence" value="ECO:0007669"/>
    <property type="project" value="UniProtKB-KW"/>
</dbReference>
<dbReference type="Pfam" id="PF01029">
    <property type="entry name" value="NusB"/>
    <property type="match status" value="1"/>
</dbReference>
<dbReference type="GO" id="GO:0005829">
    <property type="term" value="C:cytosol"/>
    <property type="evidence" value="ECO:0007669"/>
    <property type="project" value="TreeGrafter"/>
</dbReference>
<organism evidence="8 9">
    <name type="scientific">Dolosicoccus paucivorans</name>
    <dbReference type="NCBI Taxonomy" id="84521"/>
    <lineage>
        <taxon>Bacteria</taxon>
        <taxon>Bacillati</taxon>
        <taxon>Bacillota</taxon>
        <taxon>Bacilli</taxon>
        <taxon>Lactobacillales</taxon>
        <taxon>Aerococcaceae</taxon>
        <taxon>Dolosicoccus</taxon>
    </lineage>
</organism>
<name>A0A2N6SQD8_9LACT</name>
<sequence length="146" mass="16802">MRQQAIQVLYQLIVYSDTKMQAPSMEEAMHFALYAGNDSNESNEVLNSYLITLVNGVTDHQPTLDEKLKPYLRNWTIDRLARVDLLILRLALYELFYEDVPPLVVVDEAIELAKDFSDEKARRFITGVLGNVVKDYELTDKSTDNE</sequence>
<dbReference type="SUPFAM" id="SSF48013">
    <property type="entry name" value="NusB-like"/>
    <property type="match status" value="1"/>
</dbReference>
<dbReference type="AlphaFoldDB" id="A0A2N6SQD8"/>
<keyword evidence="5 6" id="KW-0804">Transcription</keyword>
<keyword evidence="3 6" id="KW-0694">RNA-binding</keyword>
<evidence type="ECO:0000256" key="1">
    <source>
        <dbReference type="ARBA" id="ARBA00005952"/>
    </source>
</evidence>
<dbReference type="GO" id="GO:0006353">
    <property type="term" value="P:DNA-templated transcription termination"/>
    <property type="evidence" value="ECO:0007669"/>
    <property type="project" value="UniProtKB-UniRule"/>
</dbReference>
<proteinExistence type="inferred from homology"/>
<dbReference type="EMBL" id="PNHE01000001">
    <property type="protein sequence ID" value="PMC59280.1"/>
    <property type="molecule type" value="Genomic_DNA"/>
</dbReference>
<dbReference type="HAMAP" id="MF_00073">
    <property type="entry name" value="NusB"/>
    <property type="match status" value="1"/>
</dbReference>
<evidence type="ECO:0000313" key="8">
    <source>
        <dbReference type="EMBL" id="PMC59280.1"/>
    </source>
</evidence>
<dbReference type="STRING" id="84521.SAMN04487994_100276"/>
<evidence type="ECO:0000256" key="6">
    <source>
        <dbReference type="HAMAP-Rule" id="MF_00073"/>
    </source>
</evidence>
<accession>A0A2N6SQD8</accession>
<protein>
    <recommendedName>
        <fullName evidence="6">Transcription antitermination protein NusB</fullName>
    </recommendedName>
    <alternativeName>
        <fullName evidence="6">Antitermination factor NusB</fullName>
    </alternativeName>
</protein>
<dbReference type="PANTHER" id="PTHR11078">
    <property type="entry name" value="N UTILIZATION SUBSTANCE PROTEIN B-RELATED"/>
    <property type="match status" value="1"/>
</dbReference>
<evidence type="ECO:0000256" key="5">
    <source>
        <dbReference type="ARBA" id="ARBA00023163"/>
    </source>
</evidence>
<dbReference type="Proteomes" id="UP000235682">
    <property type="component" value="Unassembled WGS sequence"/>
</dbReference>
<keyword evidence="2 6" id="KW-0889">Transcription antitermination</keyword>
<keyword evidence="9" id="KW-1185">Reference proteome</keyword>
<evidence type="ECO:0000259" key="7">
    <source>
        <dbReference type="Pfam" id="PF01029"/>
    </source>
</evidence>
<dbReference type="NCBIfam" id="TIGR01951">
    <property type="entry name" value="nusB"/>
    <property type="match status" value="1"/>
</dbReference>
<dbReference type="InterPro" id="IPR035926">
    <property type="entry name" value="NusB-like_sf"/>
</dbReference>
<dbReference type="GO" id="GO:0003723">
    <property type="term" value="F:RNA binding"/>
    <property type="evidence" value="ECO:0007669"/>
    <property type="project" value="UniProtKB-UniRule"/>
</dbReference>
<reference evidence="8 9" key="1">
    <citation type="submission" date="2017-09" db="EMBL/GenBank/DDBJ databases">
        <title>Bacterial strain isolated from the female urinary microbiota.</title>
        <authorList>
            <person name="Thomas-White K."/>
            <person name="Kumar N."/>
            <person name="Forster S."/>
            <person name="Putonti C."/>
            <person name="Lawley T."/>
            <person name="Wolfe A.J."/>
        </authorList>
    </citation>
    <scope>NUCLEOTIDE SEQUENCE [LARGE SCALE GENOMIC DNA]</scope>
    <source>
        <strain evidence="8 9">UMB0852</strain>
    </source>
</reference>
<dbReference type="OrthoDB" id="9811381at2"/>
<feature type="domain" description="NusB/RsmB/TIM44" evidence="7">
    <location>
        <begin position="2"/>
        <end position="134"/>
    </location>
</feature>
<dbReference type="PANTHER" id="PTHR11078:SF3">
    <property type="entry name" value="ANTITERMINATION NUSB DOMAIN-CONTAINING PROTEIN"/>
    <property type="match status" value="1"/>
</dbReference>
<evidence type="ECO:0000256" key="2">
    <source>
        <dbReference type="ARBA" id="ARBA00022814"/>
    </source>
</evidence>
<dbReference type="Gene3D" id="1.10.940.10">
    <property type="entry name" value="NusB-like"/>
    <property type="match status" value="1"/>
</dbReference>
<comment type="function">
    <text evidence="6">Involved in transcription antitermination. Required for transcription of ribosomal RNA (rRNA) genes. Binds specifically to the boxA antiterminator sequence of the ribosomal RNA (rrn) operons.</text>
</comment>
<comment type="caution">
    <text evidence="8">The sequence shown here is derived from an EMBL/GenBank/DDBJ whole genome shotgun (WGS) entry which is preliminary data.</text>
</comment>
<evidence type="ECO:0000256" key="4">
    <source>
        <dbReference type="ARBA" id="ARBA00023015"/>
    </source>
</evidence>
<dbReference type="InterPro" id="IPR006027">
    <property type="entry name" value="NusB_RsmB_TIM44"/>
</dbReference>